<sequence>MKQVWILNHYAQEPGGAGGTRHFHLAEHLLAHGWHTTIIAASVDHATGRQRLGSHEAQRHETIRGVPFLWVKTPAYAGNGGSRVRNMLAYTWGTLRRRSLAVLPRPDVVIGSSVHPFAAVAGALLARRYRVPFIFEVRDLWPQTLVDMGRLRDGAVLTRVLRGLELWLYRRAARTVAVLPLAWQYIVPLGIARERVVWIPNGVDLSLFPPATPPGEPEDAIFTLMYFGAHGQANGLKTLLQAMALLRLSPQGARIRLRMIGDGPQKPELMAQAAEDGLDNVSFEPQVAKRQIPYLAAQADIFVITVLDLPGLYRFGISMNKLFDYLAAGRPIVMASGAANNPVAEARAGLTVPPGDPQALAEAILQMAATPLAERQRMGAAGRQYVEQHHGFGQLAGRLAEVLDTVRSEPGGRS</sequence>
<dbReference type="SUPFAM" id="SSF53756">
    <property type="entry name" value="UDP-Glycosyltransferase/glycogen phosphorylase"/>
    <property type="match status" value="1"/>
</dbReference>
<protein>
    <recommendedName>
        <fullName evidence="1">Glycosyltransferase subfamily 4-like N-terminal domain-containing protein</fullName>
    </recommendedName>
</protein>
<evidence type="ECO:0000313" key="2">
    <source>
        <dbReference type="EMBL" id="AIJ45755.1"/>
    </source>
</evidence>
<feature type="domain" description="Glycosyltransferase subfamily 4-like N-terminal" evidence="1">
    <location>
        <begin position="19"/>
        <end position="202"/>
    </location>
</feature>
<accession>A0A076PPZ7</accession>
<reference evidence="2 3" key="1">
    <citation type="journal article" date="2014" name="Genome Announc.">
        <title>Complete Genome Sequence of Polychlorinated Biphenyl Degrader Comamonas testosteroni TK102 (NBRC 109938).</title>
        <authorList>
            <person name="Fukuda K."/>
            <person name="Hosoyama A."/>
            <person name="Tsuchikane K."/>
            <person name="Ohji S."/>
            <person name="Yamazoe A."/>
            <person name="Fujita N."/>
            <person name="Shintani M."/>
            <person name="Kimbara K."/>
        </authorList>
    </citation>
    <scope>NUCLEOTIDE SEQUENCE [LARGE SCALE GENOMIC DNA]</scope>
    <source>
        <strain evidence="2">TK102</strain>
    </source>
</reference>
<name>A0A076PPZ7_COMTE</name>
<dbReference type="Pfam" id="PF13692">
    <property type="entry name" value="Glyco_trans_1_4"/>
    <property type="match status" value="1"/>
</dbReference>
<dbReference type="KEGG" id="ctes:O987_08040"/>
<dbReference type="HOGENOM" id="CLU_009583_11_2_4"/>
<dbReference type="InterPro" id="IPR028098">
    <property type="entry name" value="Glyco_trans_4-like_N"/>
</dbReference>
<organism evidence="2 3">
    <name type="scientific">Comamonas testosteroni TK102</name>
    <dbReference type="NCBI Taxonomy" id="1392005"/>
    <lineage>
        <taxon>Bacteria</taxon>
        <taxon>Pseudomonadati</taxon>
        <taxon>Pseudomonadota</taxon>
        <taxon>Betaproteobacteria</taxon>
        <taxon>Burkholderiales</taxon>
        <taxon>Comamonadaceae</taxon>
        <taxon>Comamonas</taxon>
    </lineage>
</organism>
<dbReference type="CDD" id="cd03794">
    <property type="entry name" value="GT4_WbuB-like"/>
    <property type="match status" value="1"/>
</dbReference>
<gene>
    <name evidence="2" type="ORF">O987_08040</name>
</gene>
<dbReference type="GO" id="GO:0016757">
    <property type="term" value="F:glycosyltransferase activity"/>
    <property type="evidence" value="ECO:0007669"/>
    <property type="project" value="UniProtKB-ARBA"/>
</dbReference>
<dbReference type="Proteomes" id="UP000028782">
    <property type="component" value="Chromosome"/>
</dbReference>
<dbReference type="EMBL" id="CP006704">
    <property type="protein sequence ID" value="AIJ45755.1"/>
    <property type="molecule type" value="Genomic_DNA"/>
</dbReference>
<dbReference type="Pfam" id="PF13579">
    <property type="entry name" value="Glyco_trans_4_4"/>
    <property type="match status" value="1"/>
</dbReference>
<evidence type="ECO:0000313" key="3">
    <source>
        <dbReference type="Proteomes" id="UP000028782"/>
    </source>
</evidence>
<dbReference type="RefSeq" id="WP_043371494.1">
    <property type="nucleotide sequence ID" value="NZ_CP006704.1"/>
</dbReference>
<evidence type="ECO:0000259" key="1">
    <source>
        <dbReference type="Pfam" id="PF13579"/>
    </source>
</evidence>
<dbReference type="AlphaFoldDB" id="A0A076PPZ7"/>
<dbReference type="PANTHER" id="PTHR12526">
    <property type="entry name" value="GLYCOSYLTRANSFERASE"/>
    <property type="match status" value="1"/>
</dbReference>
<dbReference type="PANTHER" id="PTHR12526:SF622">
    <property type="entry name" value="GLYCOSYLTRANSFERASE (GROUP I)"/>
    <property type="match status" value="1"/>
</dbReference>
<proteinExistence type="predicted"/>
<dbReference type="Gene3D" id="3.40.50.2000">
    <property type="entry name" value="Glycogen Phosphorylase B"/>
    <property type="match status" value="2"/>
</dbReference>